<dbReference type="InterPro" id="IPR025117">
    <property type="entry name" value="DUF4037"/>
</dbReference>
<reference evidence="2 3" key="1">
    <citation type="submission" date="2020-08" db="EMBL/GenBank/DDBJ databases">
        <title>Genomic Encyclopedia of Type Strains, Phase IV (KMG-IV): sequencing the most valuable type-strain genomes for metagenomic binning, comparative biology and taxonomic classification.</title>
        <authorList>
            <person name="Goeker M."/>
        </authorList>
    </citation>
    <scope>NUCLEOTIDE SEQUENCE [LARGE SCALE GENOMIC DNA]</scope>
    <source>
        <strain evidence="2 3">DSM 2461</strain>
    </source>
</reference>
<comment type="caution">
    <text evidence="2">The sequence shown here is derived from an EMBL/GenBank/DDBJ whole genome shotgun (WGS) entry which is preliminary data.</text>
</comment>
<keyword evidence="3" id="KW-1185">Reference proteome</keyword>
<protein>
    <recommendedName>
        <fullName evidence="1">DUF4037 domain-containing protein</fullName>
    </recommendedName>
</protein>
<accession>A0A841R5C7</accession>
<organism evidence="2 3">
    <name type="scientific">Spirochaeta isovalerica</name>
    <dbReference type="NCBI Taxonomy" id="150"/>
    <lineage>
        <taxon>Bacteria</taxon>
        <taxon>Pseudomonadati</taxon>
        <taxon>Spirochaetota</taxon>
        <taxon>Spirochaetia</taxon>
        <taxon>Spirochaetales</taxon>
        <taxon>Spirochaetaceae</taxon>
        <taxon>Spirochaeta</taxon>
    </lineage>
</organism>
<name>A0A841R5C7_9SPIO</name>
<dbReference type="AlphaFoldDB" id="A0A841R5C7"/>
<dbReference type="Pfam" id="PF13228">
    <property type="entry name" value="DUF4037"/>
    <property type="match status" value="1"/>
</dbReference>
<gene>
    <name evidence="2" type="ORF">HNR50_000224</name>
</gene>
<dbReference type="Proteomes" id="UP000587760">
    <property type="component" value="Unassembled WGS sequence"/>
</dbReference>
<feature type="domain" description="DUF4037" evidence="1">
    <location>
        <begin position="123"/>
        <end position="207"/>
    </location>
</feature>
<sequence>MKYKVKGVTDELVKRLSSWSNVEVITCTDAATIDFYDPYFSITLDVYYRGDAILSRIEREKLFSDSLYFESSTVTQKDRFMMDDFPVRIEYKNLERIEKLISDLENPDALYKERGTYIFHRIEEGILLFERTGWLGDIRQKLEKMPDRFWEIFREVSQSRMEHYLSDIGAAVFQKDNLFYKISIAGFLDSACCTLFAVNRKFEPSAKRFRELIGQLPVLPAGFMANFDVLLRIDDNFTTERNREVAELLAKGIIGL</sequence>
<dbReference type="RefSeq" id="WP_184742577.1">
    <property type="nucleotide sequence ID" value="NZ_JACHGJ010000001.1"/>
</dbReference>
<dbReference type="EMBL" id="JACHGJ010000001">
    <property type="protein sequence ID" value="MBB6478591.1"/>
    <property type="molecule type" value="Genomic_DNA"/>
</dbReference>
<evidence type="ECO:0000313" key="3">
    <source>
        <dbReference type="Proteomes" id="UP000587760"/>
    </source>
</evidence>
<evidence type="ECO:0000313" key="2">
    <source>
        <dbReference type="EMBL" id="MBB6478591.1"/>
    </source>
</evidence>
<proteinExistence type="predicted"/>
<evidence type="ECO:0000259" key="1">
    <source>
        <dbReference type="Pfam" id="PF13228"/>
    </source>
</evidence>